<feature type="transmembrane region" description="Helical" evidence="1">
    <location>
        <begin position="43"/>
        <end position="61"/>
    </location>
</feature>
<protein>
    <submittedName>
        <fullName evidence="2">Uncharacterized protein</fullName>
    </submittedName>
</protein>
<gene>
    <name evidence="2" type="ORF">C2R22_11955</name>
</gene>
<dbReference type="EMBL" id="CP026309">
    <property type="protein sequence ID" value="AUV82268.1"/>
    <property type="molecule type" value="Genomic_DNA"/>
</dbReference>
<organism evidence="2 3">
    <name type="scientific">Salinigranum rubrum</name>
    <dbReference type="NCBI Taxonomy" id="755307"/>
    <lineage>
        <taxon>Archaea</taxon>
        <taxon>Methanobacteriati</taxon>
        <taxon>Methanobacteriota</taxon>
        <taxon>Stenosarchaea group</taxon>
        <taxon>Halobacteria</taxon>
        <taxon>Halobacteriales</taxon>
        <taxon>Haloferacaceae</taxon>
        <taxon>Salinigranum</taxon>
    </lineage>
</organism>
<feature type="transmembrane region" description="Helical" evidence="1">
    <location>
        <begin position="68"/>
        <end position="88"/>
    </location>
</feature>
<dbReference type="RefSeq" id="WP_103425957.1">
    <property type="nucleotide sequence ID" value="NZ_CP026309.1"/>
</dbReference>
<evidence type="ECO:0000313" key="2">
    <source>
        <dbReference type="EMBL" id="AUV82268.1"/>
    </source>
</evidence>
<dbReference type="AlphaFoldDB" id="A0A2I8VK19"/>
<evidence type="ECO:0000313" key="3">
    <source>
        <dbReference type="Proteomes" id="UP000236584"/>
    </source>
</evidence>
<reference evidence="2 3" key="1">
    <citation type="submission" date="2018-01" db="EMBL/GenBank/DDBJ databases">
        <title>Complete genome sequence of Salinigranum rubrum GX10T, an extremely halophilic archaeon isolated from a marine solar saltern.</title>
        <authorList>
            <person name="Han S."/>
        </authorList>
    </citation>
    <scope>NUCLEOTIDE SEQUENCE [LARGE SCALE GENOMIC DNA]</scope>
    <source>
        <strain evidence="2 3">GX10</strain>
    </source>
</reference>
<feature type="transmembrane region" description="Helical" evidence="1">
    <location>
        <begin position="174"/>
        <end position="196"/>
    </location>
</feature>
<name>A0A2I8VK19_9EURY</name>
<keyword evidence="1" id="KW-0472">Membrane</keyword>
<dbReference type="KEGG" id="srub:C2R22_11955"/>
<feature type="transmembrane region" description="Helical" evidence="1">
    <location>
        <begin position="128"/>
        <end position="147"/>
    </location>
</feature>
<evidence type="ECO:0000256" key="1">
    <source>
        <dbReference type="SAM" id="Phobius"/>
    </source>
</evidence>
<proteinExistence type="predicted"/>
<dbReference type="OrthoDB" id="342532at2157"/>
<sequence length="212" mass="22833">MSRPSGLRPVVESARLNAALAWALVVLLVAAVAVNALQGHVVWAGFTAVLVVLAVIPAVRYGNPAAMLPWEVLLLASLPVVGRTFIVGQRVGEFTLTGRVTTYLAVAAVALVIAVELDVFTPVRMNEAFALLFVVVTTTAAAGVWAVTQWTADLFLGTSLLLDGRPEAVIERELMWDFVAATVAGLFAGVLFEYYFRRRERVRAPLEEVVEG</sequence>
<accession>A0A2I8VK19</accession>
<keyword evidence="3" id="KW-1185">Reference proteome</keyword>
<keyword evidence="1" id="KW-0812">Transmembrane</keyword>
<keyword evidence="1" id="KW-1133">Transmembrane helix</keyword>
<dbReference type="GeneID" id="35592816"/>
<feature type="transmembrane region" description="Helical" evidence="1">
    <location>
        <begin position="100"/>
        <end position="121"/>
    </location>
</feature>
<dbReference type="Proteomes" id="UP000236584">
    <property type="component" value="Chromosome"/>
</dbReference>